<comment type="cofactor">
    <cofactor evidence="2">
        <name>thiamine diphosphate</name>
        <dbReference type="ChEBI" id="CHEBI:58937"/>
    </cofactor>
</comment>
<dbReference type="Gene3D" id="3.40.50.920">
    <property type="match status" value="1"/>
</dbReference>
<evidence type="ECO:0000259" key="10">
    <source>
        <dbReference type="Pfam" id="PF02779"/>
    </source>
</evidence>
<dbReference type="CDD" id="cd07033">
    <property type="entry name" value="TPP_PYR_DXS_TK_like"/>
    <property type="match status" value="1"/>
</dbReference>
<gene>
    <name evidence="12" type="ORF">S01H4_58952</name>
</gene>
<dbReference type="Pfam" id="PF22613">
    <property type="entry name" value="Transketolase_C_1"/>
    <property type="match status" value="1"/>
</dbReference>
<dbReference type="InterPro" id="IPR033247">
    <property type="entry name" value="Transketolase_fam"/>
</dbReference>
<dbReference type="GO" id="GO:0006098">
    <property type="term" value="P:pentose-phosphate shunt"/>
    <property type="evidence" value="ECO:0007669"/>
    <property type="project" value="TreeGrafter"/>
</dbReference>
<dbReference type="SUPFAM" id="SSF52518">
    <property type="entry name" value="Thiamin diphosphate-binding fold (THDP-binding)"/>
    <property type="match status" value="1"/>
</dbReference>
<evidence type="ECO:0000256" key="2">
    <source>
        <dbReference type="ARBA" id="ARBA00001964"/>
    </source>
</evidence>
<evidence type="ECO:0000256" key="1">
    <source>
        <dbReference type="ARBA" id="ARBA00001946"/>
    </source>
</evidence>
<feature type="non-terminal residue" evidence="12">
    <location>
        <position position="1"/>
    </location>
</feature>
<comment type="subunit">
    <text evidence="4">Homodimer.</text>
</comment>
<evidence type="ECO:0000256" key="9">
    <source>
        <dbReference type="ARBA" id="ARBA00023052"/>
    </source>
</evidence>
<dbReference type="SUPFAM" id="SSF52922">
    <property type="entry name" value="TK C-terminal domain-like"/>
    <property type="match status" value="1"/>
</dbReference>
<dbReference type="InterPro" id="IPR005475">
    <property type="entry name" value="Transketolase-like_Pyr-bd"/>
</dbReference>
<dbReference type="InterPro" id="IPR055152">
    <property type="entry name" value="Transketolase-like_C_2"/>
</dbReference>
<evidence type="ECO:0000256" key="8">
    <source>
        <dbReference type="ARBA" id="ARBA00022842"/>
    </source>
</evidence>
<evidence type="ECO:0000256" key="3">
    <source>
        <dbReference type="ARBA" id="ARBA00007131"/>
    </source>
</evidence>
<evidence type="ECO:0000256" key="4">
    <source>
        <dbReference type="ARBA" id="ARBA00011738"/>
    </source>
</evidence>
<keyword evidence="8" id="KW-0460">Magnesium</keyword>
<keyword evidence="9" id="KW-0786">Thiamine pyrophosphate</keyword>
<comment type="caution">
    <text evidence="12">The sequence shown here is derived from an EMBL/GenBank/DDBJ whole genome shotgun (WGS) entry which is preliminary data.</text>
</comment>
<dbReference type="InterPro" id="IPR029061">
    <property type="entry name" value="THDP-binding"/>
</dbReference>
<dbReference type="GO" id="GO:0005829">
    <property type="term" value="C:cytosol"/>
    <property type="evidence" value="ECO:0007669"/>
    <property type="project" value="TreeGrafter"/>
</dbReference>
<organism evidence="12">
    <name type="scientific">marine sediment metagenome</name>
    <dbReference type="NCBI Taxonomy" id="412755"/>
    <lineage>
        <taxon>unclassified sequences</taxon>
        <taxon>metagenomes</taxon>
        <taxon>ecological metagenomes</taxon>
    </lineage>
</organism>
<dbReference type="PROSITE" id="PS00802">
    <property type="entry name" value="TRANSKETOLASE_2"/>
    <property type="match status" value="1"/>
</dbReference>
<dbReference type="GO" id="GO:0004802">
    <property type="term" value="F:transketolase activity"/>
    <property type="evidence" value="ECO:0007669"/>
    <property type="project" value="UniProtKB-EC"/>
</dbReference>
<comment type="cofactor">
    <cofactor evidence="1">
        <name>Mg(2+)</name>
        <dbReference type="ChEBI" id="CHEBI:18420"/>
    </cofactor>
</comment>
<sequence length="209" mass="23173">KVIYIFSHDSIGLGEDGPTHQPIEHLAALRTIPELSLWRPADIVETAIAWKYAIENIDGPTCLALTRQKVPQQPRDQKTLDNIIRGGYILFDSHTKPNAIIIASGSEVDIAISAAKKLTKQGKKIRVVSMPSTDIFDKQDADYKELVLPKKVTTRLAIEAGRSDTWYKYVGIKGKIIGVDKFGESAPAKELFAEFGFTEQNIIQAILEV</sequence>
<dbReference type="InterPro" id="IPR020826">
    <property type="entry name" value="Transketolase_BS"/>
</dbReference>
<keyword evidence="7" id="KW-0479">Metal-binding</keyword>
<dbReference type="FunFam" id="3.40.50.920:FF:000003">
    <property type="entry name" value="Transketolase"/>
    <property type="match status" value="1"/>
</dbReference>
<dbReference type="PANTHER" id="PTHR43522">
    <property type="entry name" value="TRANSKETOLASE"/>
    <property type="match status" value="1"/>
</dbReference>
<dbReference type="Pfam" id="PF02779">
    <property type="entry name" value="Transket_pyr"/>
    <property type="match status" value="1"/>
</dbReference>
<dbReference type="GO" id="GO:0046872">
    <property type="term" value="F:metal ion binding"/>
    <property type="evidence" value="ECO:0007669"/>
    <property type="project" value="UniProtKB-KW"/>
</dbReference>
<evidence type="ECO:0000259" key="11">
    <source>
        <dbReference type="Pfam" id="PF22613"/>
    </source>
</evidence>
<feature type="domain" description="Transketolase-like pyrimidine-binding" evidence="10">
    <location>
        <begin position="1"/>
        <end position="71"/>
    </location>
</feature>
<comment type="similarity">
    <text evidence="3">Belongs to the transketolase family.</text>
</comment>
<feature type="domain" description="Transketolase-like C-terminal" evidence="11">
    <location>
        <begin position="86"/>
        <end position="198"/>
    </location>
</feature>
<accession>X1EKM0</accession>
<keyword evidence="6" id="KW-0808">Transferase</keyword>
<name>X1EKM0_9ZZZZ</name>
<reference evidence="12" key="1">
    <citation type="journal article" date="2014" name="Front. Microbiol.">
        <title>High frequency of phylogenetically diverse reductive dehalogenase-homologous genes in deep subseafloor sedimentary metagenomes.</title>
        <authorList>
            <person name="Kawai M."/>
            <person name="Futagami T."/>
            <person name="Toyoda A."/>
            <person name="Takaki Y."/>
            <person name="Nishi S."/>
            <person name="Hori S."/>
            <person name="Arai W."/>
            <person name="Tsubouchi T."/>
            <person name="Morono Y."/>
            <person name="Uchiyama I."/>
            <person name="Ito T."/>
            <person name="Fujiyama A."/>
            <person name="Inagaki F."/>
            <person name="Takami H."/>
        </authorList>
    </citation>
    <scope>NUCLEOTIDE SEQUENCE</scope>
    <source>
        <strain evidence="12">Expedition CK06-06</strain>
    </source>
</reference>
<evidence type="ECO:0000256" key="5">
    <source>
        <dbReference type="ARBA" id="ARBA00013152"/>
    </source>
</evidence>
<evidence type="ECO:0000313" key="12">
    <source>
        <dbReference type="EMBL" id="GAH17679.1"/>
    </source>
</evidence>
<evidence type="ECO:0000256" key="6">
    <source>
        <dbReference type="ARBA" id="ARBA00022679"/>
    </source>
</evidence>
<proteinExistence type="inferred from homology"/>
<dbReference type="PANTHER" id="PTHR43522:SF2">
    <property type="entry name" value="TRANSKETOLASE 1-RELATED"/>
    <property type="match status" value="1"/>
</dbReference>
<protein>
    <recommendedName>
        <fullName evidence="5">transketolase</fullName>
        <ecNumber evidence="5">2.2.1.1</ecNumber>
    </recommendedName>
</protein>
<evidence type="ECO:0000256" key="7">
    <source>
        <dbReference type="ARBA" id="ARBA00022723"/>
    </source>
</evidence>
<dbReference type="EMBL" id="BART01034503">
    <property type="protein sequence ID" value="GAH17679.1"/>
    <property type="molecule type" value="Genomic_DNA"/>
</dbReference>
<dbReference type="InterPro" id="IPR009014">
    <property type="entry name" value="Transketo_C/PFOR_II"/>
</dbReference>
<dbReference type="EC" id="2.2.1.1" evidence="5"/>
<dbReference type="Gene3D" id="3.40.50.970">
    <property type="match status" value="1"/>
</dbReference>
<dbReference type="AlphaFoldDB" id="X1EKM0"/>